<evidence type="ECO:0000256" key="2">
    <source>
        <dbReference type="SAM" id="MobiDB-lite"/>
    </source>
</evidence>
<dbReference type="InterPro" id="IPR005247">
    <property type="entry name" value="YbhB_YbcL/LppC-like"/>
</dbReference>
<dbReference type="PANTHER" id="PTHR30289">
    <property type="entry name" value="UNCHARACTERIZED PROTEIN YBCL-RELATED"/>
    <property type="match status" value="1"/>
</dbReference>
<dbReference type="Gene3D" id="3.90.280.10">
    <property type="entry name" value="PEBP-like"/>
    <property type="match status" value="1"/>
</dbReference>
<evidence type="ECO:0000256" key="1">
    <source>
        <dbReference type="ARBA" id="ARBA00007120"/>
    </source>
</evidence>
<dbReference type="SUPFAM" id="SSF49777">
    <property type="entry name" value="PEBP-like"/>
    <property type="match status" value="1"/>
</dbReference>
<dbReference type="CDD" id="cd00865">
    <property type="entry name" value="PEBP_bact_arch"/>
    <property type="match status" value="1"/>
</dbReference>
<gene>
    <name evidence="3" type="ORF">C8D89_104236</name>
</gene>
<dbReference type="InterPro" id="IPR008914">
    <property type="entry name" value="PEBP"/>
</dbReference>
<sequence length="180" mass="18878">MSHQPPDPYEFLPEVASFTVTSSDVSDGKTLPNAQVSGIMGAGGHDQSPQLEWSGAPEGTKSYAVTCFDPDAPTASGFWHWAVVNIPASTTSLPTDAGEPEKALLPQGAITLAGDAGAKRYIGAAPPPGHGEHRYMFVVHAVDVEDLGVGSDATPAFLGFNLFFHSIGRARITPVYEIEG</sequence>
<feature type="region of interest" description="Disordered" evidence="2">
    <location>
        <begin position="35"/>
        <end position="56"/>
    </location>
</feature>
<evidence type="ECO:0008006" key="5">
    <source>
        <dbReference type="Google" id="ProtNLM"/>
    </source>
</evidence>
<reference evidence="3 4" key="1">
    <citation type="submission" date="2018-04" db="EMBL/GenBank/DDBJ databases">
        <title>Genomic Encyclopedia of Type Strains, Phase IV (KMG-IV): sequencing the most valuable type-strain genomes for metagenomic binning, comparative biology and taxonomic classification.</title>
        <authorList>
            <person name="Goeker M."/>
        </authorList>
    </citation>
    <scope>NUCLEOTIDE SEQUENCE [LARGE SCALE GENOMIC DNA]</scope>
    <source>
        <strain evidence="3 4">DSM 45771</strain>
    </source>
</reference>
<dbReference type="EMBL" id="QEKW01000004">
    <property type="protein sequence ID" value="PVZ11022.1"/>
    <property type="molecule type" value="Genomic_DNA"/>
</dbReference>
<dbReference type="AlphaFoldDB" id="A0A2U1FFS8"/>
<accession>A0A2U1FFS8</accession>
<name>A0A2U1FFS8_9PSEU</name>
<evidence type="ECO:0000313" key="4">
    <source>
        <dbReference type="Proteomes" id="UP000245639"/>
    </source>
</evidence>
<proteinExistence type="inferred from homology"/>
<comment type="caution">
    <text evidence="3">The sequence shown here is derived from an EMBL/GenBank/DDBJ whole genome shotgun (WGS) entry which is preliminary data.</text>
</comment>
<dbReference type="Proteomes" id="UP000245639">
    <property type="component" value="Unassembled WGS sequence"/>
</dbReference>
<organism evidence="3 4">
    <name type="scientific">Actinomycetospora cinnamomea</name>
    <dbReference type="NCBI Taxonomy" id="663609"/>
    <lineage>
        <taxon>Bacteria</taxon>
        <taxon>Bacillati</taxon>
        <taxon>Actinomycetota</taxon>
        <taxon>Actinomycetes</taxon>
        <taxon>Pseudonocardiales</taxon>
        <taxon>Pseudonocardiaceae</taxon>
        <taxon>Actinomycetospora</taxon>
    </lineage>
</organism>
<comment type="similarity">
    <text evidence="1">Belongs to the UPF0098 family.</text>
</comment>
<dbReference type="PANTHER" id="PTHR30289:SF1">
    <property type="entry name" value="PEBP (PHOSPHATIDYLETHANOLAMINE-BINDING PROTEIN) FAMILY PROTEIN"/>
    <property type="match status" value="1"/>
</dbReference>
<dbReference type="RefSeq" id="WP_116708031.1">
    <property type="nucleotide sequence ID" value="NZ_QEKW01000004.1"/>
</dbReference>
<dbReference type="Pfam" id="PF01161">
    <property type="entry name" value="PBP"/>
    <property type="match status" value="1"/>
</dbReference>
<dbReference type="InterPro" id="IPR036610">
    <property type="entry name" value="PEBP-like_sf"/>
</dbReference>
<dbReference type="NCBIfam" id="TIGR00481">
    <property type="entry name" value="YbhB/YbcL family Raf kinase inhibitor-like protein"/>
    <property type="match status" value="1"/>
</dbReference>
<evidence type="ECO:0000313" key="3">
    <source>
        <dbReference type="EMBL" id="PVZ11022.1"/>
    </source>
</evidence>
<protein>
    <recommendedName>
        <fullName evidence="5">PBP family phospholipid-binding protein</fullName>
    </recommendedName>
</protein>
<dbReference type="OrthoDB" id="9797506at2"/>
<keyword evidence="4" id="KW-1185">Reference proteome</keyword>